<evidence type="ECO:0000256" key="2">
    <source>
        <dbReference type="HAMAP-Rule" id="MF_00659"/>
    </source>
</evidence>
<gene>
    <name evidence="3" type="ORF">sS8_3328</name>
</gene>
<protein>
    <recommendedName>
        <fullName evidence="2">UPF0250 protein sS8_3328</fullName>
    </recommendedName>
</protein>
<dbReference type="Proteomes" id="UP000266313">
    <property type="component" value="Chromosome"/>
</dbReference>
<evidence type="ECO:0000256" key="1">
    <source>
        <dbReference type="ARBA" id="ARBA00008460"/>
    </source>
</evidence>
<dbReference type="HAMAP" id="MF_00659">
    <property type="entry name" value="UPF0250"/>
    <property type="match status" value="1"/>
</dbReference>
<dbReference type="EMBL" id="AP017928">
    <property type="protein sequence ID" value="BBA35266.1"/>
    <property type="molecule type" value="Genomic_DNA"/>
</dbReference>
<reference evidence="3 4" key="1">
    <citation type="submission" date="2016-12" db="EMBL/GenBank/DDBJ databases">
        <title>Genome sequencing of Methylocaldum marinum.</title>
        <authorList>
            <person name="Takeuchi M."/>
            <person name="Kamagata Y."/>
            <person name="Hiraoka S."/>
            <person name="Oshima K."/>
            <person name="Hattori M."/>
            <person name="Iwasaki W."/>
        </authorList>
    </citation>
    <scope>NUCLEOTIDE SEQUENCE [LARGE SCALE GENOMIC DNA]</scope>
    <source>
        <strain evidence="3 4">S8</strain>
    </source>
</reference>
<proteinExistence type="inferred from homology"/>
<evidence type="ECO:0000313" key="4">
    <source>
        <dbReference type="Proteomes" id="UP000266313"/>
    </source>
</evidence>
<dbReference type="RefSeq" id="WP_119630500.1">
    <property type="nucleotide sequence ID" value="NZ_AP017928.1"/>
</dbReference>
<dbReference type="Gene3D" id="3.30.70.260">
    <property type="match status" value="1"/>
</dbReference>
<accession>A0A250KUQ7</accession>
<sequence length="90" mass="9794">MNTEAPASLLQFPCDFPIKAFGHSRPDFHGLVVDIVRRHTPNLAEGAVTSRPSHGGKFMAVTVTIRAESKAQLDAIYRDLTGCSEILMAL</sequence>
<dbReference type="OrthoDB" id="9793424at2"/>
<dbReference type="PANTHER" id="PTHR38036:SF1">
    <property type="entry name" value="UPF0250 PROTEIN YBED"/>
    <property type="match status" value="1"/>
</dbReference>
<name>A0A250KUQ7_9GAMM</name>
<dbReference type="InterPro" id="IPR007454">
    <property type="entry name" value="UPF0250_YbeD-like"/>
</dbReference>
<dbReference type="KEGG" id="mmai:sS8_3328"/>
<comment type="similarity">
    <text evidence="1 2">Belongs to the UPF0250 family.</text>
</comment>
<dbReference type="AlphaFoldDB" id="A0A250KUQ7"/>
<dbReference type="SUPFAM" id="SSF117991">
    <property type="entry name" value="YbeD/HP0495-like"/>
    <property type="match status" value="1"/>
</dbReference>
<dbReference type="GO" id="GO:0005829">
    <property type="term" value="C:cytosol"/>
    <property type="evidence" value="ECO:0007669"/>
    <property type="project" value="TreeGrafter"/>
</dbReference>
<keyword evidence="4" id="KW-1185">Reference proteome</keyword>
<organism evidence="3 4">
    <name type="scientific">Methylocaldum marinum</name>
    <dbReference type="NCBI Taxonomy" id="1432792"/>
    <lineage>
        <taxon>Bacteria</taxon>
        <taxon>Pseudomonadati</taxon>
        <taxon>Pseudomonadota</taxon>
        <taxon>Gammaproteobacteria</taxon>
        <taxon>Methylococcales</taxon>
        <taxon>Methylococcaceae</taxon>
        <taxon>Methylocaldum</taxon>
    </lineage>
</organism>
<dbReference type="Pfam" id="PF04359">
    <property type="entry name" value="DUF493"/>
    <property type="match status" value="1"/>
</dbReference>
<dbReference type="PANTHER" id="PTHR38036">
    <property type="entry name" value="UPF0250 PROTEIN YBED"/>
    <property type="match status" value="1"/>
</dbReference>
<dbReference type="InterPro" id="IPR027471">
    <property type="entry name" value="YbeD-like_sf"/>
</dbReference>
<evidence type="ECO:0000313" key="3">
    <source>
        <dbReference type="EMBL" id="BBA35266.1"/>
    </source>
</evidence>